<reference evidence="2" key="1">
    <citation type="submission" date="2024-04" db="EMBL/GenBank/DDBJ databases">
        <title>Phylogenomic analyses of a clade within the roseobacter group suggest taxonomic reassignments of species of the genera Aestuariivita, Citreicella, Loktanella, Nautella, Pelagibaca, Ruegeria, Thalassobius, Thiobacimonas and Tropicibacter, and the proposal o.</title>
        <authorList>
            <person name="Jeon C.O."/>
        </authorList>
    </citation>
    <scope>NUCLEOTIDE SEQUENCE [LARGE SCALE GENOMIC DNA]</scope>
    <source>
        <strain evidence="2">BS5-3</strain>
        <plasmid evidence="2">pBS5-3-1</plasmid>
    </source>
</reference>
<geneLocation type="plasmid" evidence="1 2">
    <name>pBS5-3-1</name>
</geneLocation>
<gene>
    <name evidence="1" type="ORF">AABB29_20070</name>
</gene>
<organism evidence="1 2">
    <name type="scientific">Yoonia phaeophyticola</name>
    <dbReference type="NCBI Taxonomy" id="3137369"/>
    <lineage>
        <taxon>Bacteria</taxon>
        <taxon>Pseudomonadati</taxon>
        <taxon>Pseudomonadota</taxon>
        <taxon>Alphaproteobacteria</taxon>
        <taxon>Rhodobacterales</taxon>
        <taxon>Paracoccaceae</taxon>
        <taxon>Yoonia</taxon>
    </lineage>
</organism>
<keyword evidence="1" id="KW-0614">Plasmid</keyword>
<dbReference type="Proteomes" id="UP001440612">
    <property type="component" value="Plasmid pBS5-3-1"/>
</dbReference>
<dbReference type="RefSeq" id="WP_341369157.1">
    <property type="nucleotide sequence ID" value="NZ_CP150952.2"/>
</dbReference>
<proteinExistence type="predicted"/>
<evidence type="ECO:0000313" key="1">
    <source>
        <dbReference type="EMBL" id="WZC51061.1"/>
    </source>
</evidence>
<keyword evidence="2" id="KW-1185">Reference proteome</keyword>
<accession>A0ABZ2V8Z2</accession>
<sequence>MTETKSNLDVQRGRIITALLNDLYALSPDGTPTVTAWCKGEHLCDNVGRIEDFVDHCLSVDEVTLRVKTKKGSFGFVSVIWGNGTGCAISGFSESLTLALAHSLATAEFLDV</sequence>
<protein>
    <submittedName>
        <fullName evidence="1">Uncharacterized protein</fullName>
    </submittedName>
</protein>
<evidence type="ECO:0000313" key="2">
    <source>
        <dbReference type="Proteomes" id="UP001440612"/>
    </source>
</evidence>
<dbReference type="EMBL" id="CP150952">
    <property type="protein sequence ID" value="WZC51061.1"/>
    <property type="molecule type" value="Genomic_DNA"/>
</dbReference>
<name>A0ABZ2V8Z2_9RHOB</name>